<dbReference type="EMBL" id="JAIWYP010000001">
    <property type="protein sequence ID" value="KAH3893927.1"/>
    <property type="molecule type" value="Genomic_DNA"/>
</dbReference>
<dbReference type="Proteomes" id="UP000828390">
    <property type="component" value="Unassembled WGS sequence"/>
</dbReference>
<reference evidence="1" key="2">
    <citation type="submission" date="2020-11" db="EMBL/GenBank/DDBJ databases">
        <authorList>
            <person name="McCartney M.A."/>
            <person name="Auch B."/>
            <person name="Kono T."/>
            <person name="Mallez S."/>
            <person name="Becker A."/>
            <person name="Gohl D.M."/>
            <person name="Silverstein K.A.T."/>
            <person name="Koren S."/>
            <person name="Bechman K.B."/>
            <person name="Herman A."/>
            <person name="Abrahante J.E."/>
            <person name="Garbe J."/>
        </authorList>
    </citation>
    <scope>NUCLEOTIDE SEQUENCE</scope>
    <source>
        <strain evidence="1">Duluth1</strain>
        <tissue evidence="1">Whole animal</tissue>
    </source>
</reference>
<protein>
    <recommendedName>
        <fullName evidence="3">Protein kinase domain-containing protein</fullName>
    </recommendedName>
</protein>
<gene>
    <name evidence="1" type="ORF">DPMN_018079</name>
</gene>
<reference evidence="1" key="1">
    <citation type="journal article" date="2019" name="bioRxiv">
        <title>The Genome of the Zebra Mussel, Dreissena polymorpha: A Resource for Invasive Species Research.</title>
        <authorList>
            <person name="McCartney M.A."/>
            <person name="Auch B."/>
            <person name="Kono T."/>
            <person name="Mallez S."/>
            <person name="Zhang Y."/>
            <person name="Obille A."/>
            <person name="Becker A."/>
            <person name="Abrahante J.E."/>
            <person name="Garbe J."/>
            <person name="Badalamenti J.P."/>
            <person name="Herman A."/>
            <person name="Mangelson H."/>
            <person name="Liachko I."/>
            <person name="Sullivan S."/>
            <person name="Sone E.D."/>
            <person name="Koren S."/>
            <person name="Silverstein K.A.T."/>
            <person name="Beckman K.B."/>
            <person name="Gohl D.M."/>
        </authorList>
    </citation>
    <scope>NUCLEOTIDE SEQUENCE</scope>
    <source>
        <strain evidence="1">Duluth1</strain>
        <tissue evidence="1">Whole animal</tissue>
    </source>
</reference>
<comment type="caution">
    <text evidence="1">The sequence shown here is derived from an EMBL/GenBank/DDBJ whole genome shotgun (WGS) entry which is preliminary data.</text>
</comment>
<dbReference type="Gene3D" id="1.10.510.10">
    <property type="entry name" value="Transferase(Phosphotransferase) domain 1"/>
    <property type="match status" value="1"/>
</dbReference>
<accession>A0A9D4S8T2</accession>
<dbReference type="SUPFAM" id="SSF56112">
    <property type="entry name" value="Protein kinase-like (PK-like)"/>
    <property type="match status" value="1"/>
</dbReference>
<evidence type="ECO:0000313" key="2">
    <source>
        <dbReference type="Proteomes" id="UP000828390"/>
    </source>
</evidence>
<keyword evidence="2" id="KW-1185">Reference proteome</keyword>
<evidence type="ECO:0008006" key="3">
    <source>
        <dbReference type="Google" id="ProtNLM"/>
    </source>
</evidence>
<name>A0A9D4S8T2_DREPO</name>
<dbReference type="AlphaFoldDB" id="A0A9D4S8T2"/>
<evidence type="ECO:0000313" key="1">
    <source>
        <dbReference type="EMBL" id="KAH3893927.1"/>
    </source>
</evidence>
<organism evidence="1 2">
    <name type="scientific">Dreissena polymorpha</name>
    <name type="common">Zebra mussel</name>
    <name type="synonym">Mytilus polymorpha</name>
    <dbReference type="NCBI Taxonomy" id="45954"/>
    <lineage>
        <taxon>Eukaryota</taxon>
        <taxon>Metazoa</taxon>
        <taxon>Spiralia</taxon>
        <taxon>Lophotrochozoa</taxon>
        <taxon>Mollusca</taxon>
        <taxon>Bivalvia</taxon>
        <taxon>Autobranchia</taxon>
        <taxon>Heteroconchia</taxon>
        <taxon>Euheterodonta</taxon>
        <taxon>Imparidentia</taxon>
        <taxon>Neoheterodontei</taxon>
        <taxon>Myida</taxon>
        <taxon>Dreissenoidea</taxon>
        <taxon>Dreissenidae</taxon>
        <taxon>Dreissena</taxon>
    </lineage>
</organism>
<proteinExistence type="predicted"/>
<dbReference type="InterPro" id="IPR011009">
    <property type="entry name" value="Kinase-like_dom_sf"/>
</dbReference>
<sequence>MKYLHNSEIGAHGQLRSSNCVVDSRFMLKIKGFGPKCFQELEHKNMNASLANPSST</sequence>